<name>A0ABT6CZ23_9MICC</name>
<comment type="caution">
    <text evidence="1">The sequence shown here is derived from an EMBL/GenBank/DDBJ whole genome shotgun (WGS) entry which is preliminary data.</text>
</comment>
<organism evidence="1 2">
    <name type="scientific">Arthrobacter vasquezii</name>
    <dbReference type="NCBI Taxonomy" id="2977629"/>
    <lineage>
        <taxon>Bacteria</taxon>
        <taxon>Bacillati</taxon>
        <taxon>Actinomycetota</taxon>
        <taxon>Actinomycetes</taxon>
        <taxon>Micrococcales</taxon>
        <taxon>Micrococcaceae</taxon>
        <taxon>Arthrobacter</taxon>
    </lineage>
</organism>
<evidence type="ECO:0000313" key="1">
    <source>
        <dbReference type="EMBL" id="MDF9279340.1"/>
    </source>
</evidence>
<accession>A0ABT6CZ23</accession>
<dbReference type="Proteomes" id="UP001220456">
    <property type="component" value="Unassembled WGS sequence"/>
</dbReference>
<protein>
    <submittedName>
        <fullName evidence="1">Uncharacterized protein</fullName>
    </submittedName>
</protein>
<keyword evidence="2" id="KW-1185">Reference proteome</keyword>
<sequence>MGDKLQITVRRRASAAALLAFLVSLVLLVPVGAAQAAPQYSLWYLYNAGSVQYAHRSGISVDSGAHTAYAEVRRSNFSTSPINWLGANARLYYGTAMCKQSGIIYNGFARVTQVATTSYGGCATGNAYGWASFRVYNGGGYNSFTGVQSPLLDDPSFAALKTSGAPDQFETNERGLTYGSAVGAASPAAEPQLIEVIANNGKVGYAYKSALDEGMDLKTPEEVGAWQASKRGKPTVIPVYLSDGSTKIGTFTHHPGVSTK</sequence>
<evidence type="ECO:0000313" key="2">
    <source>
        <dbReference type="Proteomes" id="UP001220456"/>
    </source>
</evidence>
<dbReference type="RefSeq" id="WP_277359662.1">
    <property type="nucleotide sequence ID" value="NZ_JAROKN010000073.1"/>
</dbReference>
<gene>
    <name evidence="1" type="ORF">P4U43_16240</name>
</gene>
<proteinExistence type="predicted"/>
<dbReference type="EMBL" id="JAROKN010000073">
    <property type="protein sequence ID" value="MDF9279340.1"/>
    <property type="molecule type" value="Genomic_DNA"/>
</dbReference>
<reference evidence="1 2" key="1">
    <citation type="journal article" date="2023" name="Int. J. Syst. Evol. Microbiol.">
        <title>Arthrobacter vasquezii sp. nov., isolated from a soil sample from Union Glacier, Antarctica.</title>
        <authorList>
            <person name="Valenzuela-Ibaceta F."/>
            <person name="Carrasco V."/>
            <person name="Lagos-Moraga S."/>
            <person name="Dietz-Vargas C."/>
            <person name="Navarro C.A."/>
            <person name="Perez-Donoso J.M."/>
        </authorList>
    </citation>
    <scope>NUCLEOTIDE SEQUENCE [LARGE SCALE GENOMIC DNA]</scope>
    <source>
        <strain evidence="1 2">EH-1B-1</strain>
    </source>
</reference>